<dbReference type="RefSeq" id="XP_007705854.1">
    <property type="nucleotide sequence ID" value="XM_007707664.1"/>
</dbReference>
<name>M2S7P3_COCSN</name>
<protein>
    <submittedName>
        <fullName evidence="1">Uncharacterized protein</fullName>
    </submittedName>
</protein>
<dbReference type="OMA" id="CLHELEG"/>
<keyword evidence="2" id="KW-1185">Reference proteome</keyword>
<dbReference type="HOGENOM" id="CLU_1754028_0_0_1"/>
<proteinExistence type="predicted"/>
<reference evidence="2" key="2">
    <citation type="journal article" date="2013" name="PLoS Genet.">
        <title>Comparative genome structure, secondary metabolite, and effector coding capacity across Cochliobolus pathogens.</title>
        <authorList>
            <person name="Condon B.J."/>
            <person name="Leng Y."/>
            <person name="Wu D."/>
            <person name="Bushley K.E."/>
            <person name="Ohm R.A."/>
            <person name="Otillar R."/>
            <person name="Martin J."/>
            <person name="Schackwitz W."/>
            <person name="Grimwood J."/>
            <person name="MohdZainudin N."/>
            <person name="Xue C."/>
            <person name="Wang R."/>
            <person name="Manning V.A."/>
            <person name="Dhillon B."/>
            <person name="Tu Z.J."/>
            <person name="Steffenson B.J."/>
            <person name="Salamov A."/>
            <person name="Sun H."/>
            <person name="Lowry S."/>
            <person name="LaButti K."/>
            <person name="Han J."/>
            <person name="Copeland A."/>
            <person name="Lindquist E."/>
            <person name="Barry K."/>
            <person name="Schmutz J."/>
            <person name="Baker S.E."/>
            <person name="Ciuffetti L.M."/>
            <person name="Grigoriev I.V."/>
            <person name="Zhong S."/>
            <person name="Turgeon B.G."/>
        </authorList>
    </citation>
    <scope>NUCLEOTIDE SEQUENCE [LARGE SCALE GENOMIC DNA]</scope>
    <source>
        <strain evidence="2">ND90Pr / ATCC 201652</strain>
    </source>
</reference>
<dbReference type="Proteomes" id="UP000016934">
    <property type="component" value="Unassembled WGS sequence"/>
</dbReference>
<evidence type="ECO:0000313" key="1">
    <source>
        <dbReference type="EMBL" id="EMD58395.1"/>
    </source>
</evidence>
<dbReference type="AlphaFoldDB" id="M2S7P3"/>
<organism evidence="1 2">
    <name type="scientific">Cochliobolus sativus (strain ND90Pr / ATCC 201652)</name>
    <name type="common">Common root rot and spot blotch fungus</name>
    <name type="synonym">Bipolaris sorokiniana</name>
    <dbReference type="NCBI Taxonomy" id="665912"/>
    <lineage>
        <taxon>Eukaryota</taxon>
        <taxon>Fungi</taxon>
        <taxon>Dikarya</taxon>
        <taxon>Ascomycota</taxon>
        <taxon>Pezizomycotina</taxon>
        <taxon>Dothideomycetes</taxon>
        <taxon>Pleosporomycetidae</taxon>
        <taxon>Pleosporales</taxon>
        <taxon>Pleosporineae</taxon>
        <taxon>Pleosporaceae</taxon>
        <taxon>Bipolaris</taxon>
    </lineage>
</organism>
<feature type="non-terminal residue" evidence="1">
    <location>
        <position position="149"/>
    </location>
</feature>
<sequence>HWGYTIYRTYYGRGSNEKWSKLLENITDGVENCLHELEGAEDEPDDVTKMIDQFRLDAHSLPATLDRLIMEDVQQVYLNGSGGQPMRGIQSDSWGTCVFLLADTEVLRDPNPPLIKTVLDFYNWMDMFMFEQIVVHAWPGKFWDPDEYN</sequence>
<gene>
    <name evidence="1" type="ORF">COCSADRAFT_103851</name>
</gene>
<dbReference type="KEGG" id="bsc:COCSADRAFT_103851"/>
<evidence type="ECO:0000313" key="2">
    <source>
        <dbReference type="Proteomes" id="UP000016934"/>
    </source>
</evidence>
<reference evidence="1 2" key="1">
    <citation type="journal article" date="2012" name="PLoS Pathog.">
        <title>Diverse lifestyles and strategies of plant pathogenesis encoded in the genomes of eighteen Dothideomycetes fungi.</title>
        <authorList>
            <person name="Ohm R.A."/>
            <person name="Feau N."/>
            <person name="Henrissat B."/>
            <person name="Schoch C.L."/>
            <person name="Horwitz B.A."/>
            <person name="Barry K.W."/>
            <person name="Condon B.J."/>
            <person name="Copeland A.C."/>
            <person name="Dhillon B."/>
            <person name="Glaser F."/>
            <person name="Hesse C.N."/>
            <person name="Kosti I."/>
            <person name="LaButti K."/>
            <person name="Lindquist E.A."/>
            <person name="Lucas S."/>
            <person name="Salamov A.A."/>
            <person name="Bradshaw R.E."/>
            <person name="Ciuffetti L."/>
            <person name="Hamelin R.C."/>
            <person name="Kema G.H.J."/>
            <person name="Lawrence C."/>
            <person name="Scott J.A."/>
            <person name="Spatafora J.W."/>
            <person name="Turgeon B.G."/>
            <person name="de Wit P.J.G.M."/>
            <person name="Zhong S."/>
            <person name="Goodwin S.B."/>
            <person name="Grigoriev I.V."/>
        </authorList>
    </citation>
    <scope>NUCLEOTIDE SEQUENCE [LARGE SCALE GENOMIC DNA]</scope>
    <source>
        <strain evidence="2">ND90Pr / ATCC 201652</strain>
    </source>
</reference>
<dbReference type="OrthoDB" id="6499973at2759"/>
<dbReference type="EMBL" id="KB445656">
    <property type="protein sequence ID" value="EMD58395.1"/>
    <property type="molecule type" value="Genomic_DNA"/>
</dbReference>
<accession>M2S7P3</accession>
<dbReference type="GeneID" id="19129868"/>